<dbReference type="RefSeq" id="WP_221046830.1">
    <property type="nucleotide sequence ID" value="NZ_AP019782.1"/>
</dbReference>
<organism evidence="2 3">
    <name type="scientific">Methylogaea oryzae</name>
    <dbReference type="NCBI Taxonomy" id="1295382"/>
    <lineage>
        <taxon>Bacteria</taxon>
        <taxon>Pseudomonadati</taxon>
        <taxon>Pseudomonadota</taxon>
        <taxon>Gammaproteobacteria</taxon>
        <taxon>Methylococcales</taxon>
        <taxon>Methylococcaceae</taxon>
        <taxon>Methylogaea</taxon>
    </lineage>
</organism>
<dbReference type="AlphaFoldDB" id="A0A8D4VQ27"/>
<reference evidence="2" key="1">
    <citation type="submission" date="2019-06" db="EMBL/GenBank/DDBJ databases">
        <title>Complete genome sequence of Methylogaea oryzae strain JCM16910.</title>
        <authorList>
            <person name="Asakawa S."/>
        </authorList>
    </citation>
    <scope>NUCLEOTIDE SEQUENCE</scope>
    <source>
        <strain evidence="2">E10</strain>
    </source>
</reference>
<feature type="transmembrane region" description="Helical" evidence="1">
    <location>
        <begin position="33"/>
        <end position="53"/>
    </location>
</feature>
<feature type="transmembrane region" description="Helical" evidence="1">
    <location>
        <begin position="6"/>
        <end position="24"/>
    </location>
</feature>
<keyword evidence="1" id="KW-0472">Membrane</keyword>
<evidence type="ECO:0000313" key="2">
    <source>
        <dbReference type="EMBL" id="BBL71162.1"/>
    </source>
</evidence>
<protein>
    <submittedName>
        <fullName evidence="2">Uncharacterized protein</fullName>
    </submittedName>
</protein>
<evidence type="ECO:0000313" key="3">
    <source>
        <dbReference type="Proteomes" id="UP000824988"/>
    </source>
</evidence>
<feature type="transmembrane region" description="Helical" evidence="1">
    <location>
        <begin position="89"/>
        <end position="111"/>
    </location>
</feature>
<dbReference type="EMBL" id="AP019782">
    <property type="protein sequence ID" value="BBL71162.1"/>
    <property type="molecule type" value="Genomic_DNA"/>
</dbReference>
<keyword evidence="1" id="KW-1133">Transmembrane helix</keyword>
<dbReference type="KEGG" id="moz:MoryE10_17680"/>
<keyword evidence="3" id="KW-1185">Reference proteome</keyword>
<proteinExistence type="predicted"/>
<sequence length="117" mass="11956">MLMGALAIFTVVAAMGLSMVLGVLRGRAVDGRYAMIHGAAALAGSALVIMAALAGDARLYINIAMAVVIIGLGLLMGMAARKGKRPPKVVVVAHVGLAVACYSVLAFFTLIPTAELF</sequence>
<accession>A0A8D4VQ27</accession>
<evidence type="ECO:0000256" key="1">
    <source>
        <dbReference type="SAM" id="Phobius"/>
    </source>
</evidence>
<dbReference type="Proteomes" id="UP000824988">
    <property type="component" value="Chromosome"/>
</dbReference>
<name>A0A8D4VQ27_9GAMM</name>
<feature type="transmembrane region" description="Helical" evidence="1">
    <location>
        <begin position="59"/>
        <end position="77"/>
    </location>
</feature>
<keyword evidence="1" id="KW-0812">Transmembrane</keyword>
<gene>
    <name evidence="2" type="ORF">MoryE10_17680</name>
</gene>